<dbReference type="Proteomes" id="UP000224634">
    <property type="component" value="Unassembled WGS sequence"/>
</dbReference>
<protein>
    <submittedName>
        <fullName evidence="1">Uncharacterized protein</fullName>
    </submittedName>
</protein>
<accession>A0A2B7WK46</accession>
<comment type="caution">
    <text evidence="1">The sequence shown here is derived from an EMBL/GenBank/DDBJ whole genome shotgun (WGS) entry which is preliminary data.</text>
</comment>
<name>A0A2B7WK46_POLH7</name>
<organism evidence="1 2">
    <name type="scientific">Polytolypa hystricis (strain UAMH7299)</name>
    <dbReference type="NCBI Taxonomy" id="1447883"/>
    <lineage>
        <taxon>Eukaryota</taxon>
        <taxon>Fungi</taxon>
        <taxon>Dikarya</taxon>
        <taxon>Ascomycota</taxon>
        <taxon>Pezizomycotina</taxon>
        <taxon>Eurotiomycetes</taxon>
        <taxon>Eurotiomycetidae</taxon>
        <taxon>Onygenales</taxon>
        <taxon>Onygenales incertae sedis</taxon>
        <taxon>Polytolypa</taxon>
    </lineage>
</organism>
<sequence length="240" mass="27540">MIAVEAFAEALKLNTNHLQDIRLSSKAKSMLSLLTYEFGACDPMKAMTAEAHRDAIVELGYAALVEHLASPQREQILEGIWASNVGKSWEIHGLEQLLSGNRARSWDICSLVELYSLFAEVEANIAKELRSLFIPYRVHWDRDGTLMEDITRHGFANDVLMIIPLKHNCHIVAVAEIRARDFRQSYRVDDIWSRLARETMIQSYREELGRIDTPAKRAWLEQQIRSLEGQRRVHWVVGGE</sequence>
<reference evidence="1 2" key="1">
    <citation type="submission" date="2017-10" db="EMBL/GenBank/DDBJ databases">
        <title>Comparative genomics in systemic dimorphic fungi from Ajellomycetaceae.</title>
        <authorList>
            <person name="Munoz J.F."/>
            <person name="Mcewen J.G."/>
            <person name="Clay O.K."/>
            <person name="Cuomo C.A."/>
        </authorList>
    </citation>
    <scope>NUCLEOTIDE SEQUENCE [LARGE SCALE GENOMIC DNA]</scope>
    <source>
        <strain evidence="1 2">UAMH7299</strain>
    </source>
</reference>
<dbReference type="AlphaFoldDB" id="A0A2B7WK46"/>
<evidence type="ECO:0000313" key="1">
    <source>
        <dbReference type="EMBL" id="PGG96900.1"/>
    </source>
</evidence>
<evidence type="ECO:0000313" key="2">
    <source>
        <dbReference type="Proteomes" id="UP000224634"/>
    </source>
</evidence>
<dbReference type="EMBL" id="PDNA01000341">
    <property type="protein sequence ID" value="PGG96900.1"/>
    <property type="molecule type" value="Genomic_DNA"/>
</dbReference>
<proteinExistence type="predicted"/>
<gene>
    <name evidence="1" type="ORF">AJ80_09767</name>
</gene>
<keyword evidence="2" id="KW-1185">Reference proteome</keyword>